<dbReference type="eggNOG" id="ENOG502QUCG">
    <property type="taxonomic scope" value="Eukaryota"/>
</dbReference>
<dbReference type="HOGENOM" id="CLU_019062_0_0_1"/>
<proteinExistence type="predicted"/>
<dbReference type="GeneID" id="25788942"/>
<dbReference type="AlphaFoldDB" id="G9MJX1"/>
<feature type="region of interest" description="Disordered" evidence="1">
    <location>
        <begin position="665"/>
        <end position="699"/>
    </location>
</feature>
<accession>G9MJX1</accession>
<keyword evidence="3" id="KW-1185">Reference proteome</keyword>
<protein>
    <submittedName>
        <fullName evidence="2">Uncharacterized protein</fullName>
    </submittedName>
</protein>
<dbReference type="OMA" id="WLLQTLW"/>
<feature type="compositionally biased region" description="Basic and acidic residues" evidence="1">
    <location>
        <begin position="671"/>
        <end position="682"/>
    </location>
</feature>
<feature type="region of interest" description="Disordered" evidence="1">
    <location>
        <begin position="1"/>
        <end position="30"/>
    </location>
</feature>
<feature type="compositionally biased region" description="Basic and acidic residues" evidence="1">
    <location>
        <begin position="7"/>
        <end position="21"/>
    </location>
</feature>
<dbReference type="RefSeq" id="XP_013959978.1">
    <property type="nucleotide sequence ID" value="XM_014104503.1"/>
</dbReference>
<dbReference type="EMBL" id="ABDF02000003">
    <property type="protein sequence ID" value="EHK25779.1"/>
    <property type="molecule type" value="Genomic_DNA"/>
</dbReference>
<dbReference type="PANTHER" id="PTHR40788">
    <property type="entry name" value="CLR5 DOMAIN-CONTAINING PROTEIN-RELATED"/>
    <property type="match status" value="1"/>
</dbReference>
<dbReference type="VEuPathDB" id="FungiDB:TRIVIDRAFT_177757"/>
<reference evidence="2 3" key="1">
    <citation type="journal article" date="2011" name="Genome Biol.">
        <title>Comparative genome sequence analysis underscores mycoparasitism as the ancestral life style of Trichoderma.</title>
        <authorList>
            <person name="Kubicek C.P."/>
            <person name="Herrera-Estrella A."/>
            <person name="Seidl-Seiboth V."/>
            <person name="Martinez D.A."/>
            <person name="Druzhinina I.S."/>
            <person name="Thon M."/>
            <person name="Zeilinger S."/>
            <person name="Casas-Flores S."/>
            <person name="Horwitz B.A."/>
            <person name="Mukherjee P.K."/>
            <person name="Mukherjee M."/>
            <person name="Kredics L."/>
            <person name="Alcaraz L.D."/>
            <person name="Aerts A."/>
            <person name="Antal Z."/>
            <person name="Atanasova L."/>
            <person name="Cervantes-Badillo M.G."/>
            <person name="Challacombe J."/>
            <person name="Chertkov O."/>
            <person name="McCluskey K."/>
            <person name="Coulpier F."/>
            <person name="Deshpande N."/>
            <person name="von Doehren H."/>
            <person name="Ebbole D.J."/>
            <person name="Esquivel-Naranjo E.U."/>
            <person name="Fekete E."/>
            <person name="Flipphi M."/>
            <person name="Glaser F."/>
            <person name="Gomez-Rodriguez E.Y."/>
            <person name="Gruber S."/>
            <person name="Han C."/>
            <person name="Henrissat B."/>
            <person name="Hermosa R."/>
            <person name="Hernandez-Onate M."/>
            <person name="Karaffa L."/>
            <person name="Kosti I."/>
            <person name="Le Crom S."/>
            <person name="Lindquist E."/>
            <person name="Lucas S."/>
            <person name="Luebeck M."/>
            <person name="Luebeck P.S."/>
            <person name="Margeot A."/>
            <person name="Metz B."/>
            <person name="Misra M."/>
            <person name="Nevalainen H."/>
            <person name="Omann M."/>
            <person name="Packer N."/>
            <person name="Perrone G."/>
            <person name="Uresti-Rivera E.E."/>
            <person name="Salamov A."/>
            <person name="Schmoll M."/>
            <person name="Seiboth B."/>
            <person name="Shapiro H."/>
            <person name="Sukno S."/>
            <person name="Tamayo-Ramos J.A."/>
            <person name="Tisch D."/>
            <person name="Wiest A."/>
            <person name="Wilkinson H.H."/>
            <person name="Zhang M."/>
            <person name="Coutinho P.M."/>
            <person name="Kenerley C.M."/>
            <person name="Monte E."/>
            <person name="Baker S.E."/>
            <person name="Grigoriev I.V."/>
        </authorList>
    </citation>
    <scope>NUCLEOTIDE SEQUENCE [LARGE SCALE GENOMIC DNA]</scope>
    <source>
        <strain evidence="3">Gv29-8 / FGSC 10586</strain>
    </source>
</reference>
<dbReference type="OrthoDB" id="2922289at2759"/>
<organism evidence="2 3">
    <name type="scientific">Hypocrea virens (strain Gv29-8 / FGSC 10586)</name>
    <name type="common">Gliocladium virens</name>
    <name type="synonym">Trichoderma virens</name>
    <dbReference type="NCBI Taxonomy" id="413071"/>
    <lineage>
        <taxon>Eukaryota</taxon>
        <taxon>Fungi</taxon>
        <taxon>Dikarya</taxon>
        <taxon>Ascomycota</taxon>
        <taxon>Pezizomycotina</taxon>
        <taxon>Sordariomycetes</taxon>
        <taxon>Hypocreomycetidae</taxon>
        <taxon>Hypocreales</taxon>
        <taxon>Hypocreaceae</taxon>
        <taxon>Trichoderma</taxon>
    </lineage>
</organism>
<evidence type="ECO:0000313" key="3">
    <source>
        <dbReference type="Proteomes" id="UP000007115"/>
    </source>
</evidence>
<name>G9MJX1_HYPVG</name>
<comment type="caution">
    <text evidence="2">The sequence shown here is derived from an EMBL/GenBank/DDBJ whole genome shotgun (WGS) entry which is preliminary data.</text>
</comment>
<evidence type="ECO:0000256" key="1">
    <source>
        <dbReference type="SAM" id="MobiDB-lite"/>
    </source>
</evidence>
<evidence type="ECO:0000313" key="2">
    <source>
        <dbReference type="EMBL" id="EHK25779.1"/>
    </source>
</evidence>
<sequence>MSLLQPRTDHRFDPSEEHPELDGVEIPDDIDWNNDTDPFGLYASRGLPPPKLMSPAEVRREAKDKTRKIFSDYRRLQAIVERHESTIQKRWEKKTRTQRLAILLEAWPDMPIVHRPEFAAFRKYPRQLHAAAATHYGSFMWPYINQEDLAKPKSLLMLLNARARNHPSVFAATDGDAMHLGKVSCVIVPIFLNEYVMMMNGVTREEDYGKLVGWHENDDAFQWMSTRKQALPGEGLITLEAQSRLLAFLTCCCEKILHDIPQEQLTSDAYPIQPESFLRPGNDSGGLGSLVVLAEEAPYRVPAKLDLGKIESLLAARAARAEDHIWTLREDPSYFADQLFELKEHRNEAIKDVLGNVHPTMKPPRENLLWARLIGNVVTDAYLQLELFSELHSQANKLQALQNKYESDISPLRDLPEEYLDALLKFRYYLEQIAKGPLNQLKEAVVASPPMRGFYVRDVPESATSSKMRITSKPGMKKDKIAESLTWLLQTLWEDGYNLFLCRLPTVVDELERLLKAEQKARDLVSPYIAGLIGELSILAECLRQVDIYQPWANGFENAMVDKEKGIKTRFAERTATMGRVMEALRDQNLLKVCSFGDPSDKKFDYPIGKRRNKENVDKLRAAEIHLDLFWSKIDELILTKVGRMDGTALGRLLSQPRLLQRTPEWVDTASQKDEKLKKKSDIGSNDPTKQFSFSEPEPSSLRKEVLAAGVPKAKVKSRGTPNSLMVNSMNVTEPTMPIERELDPQPTLQVDSRALKVFRIVFFDPAANTTPGEVAWNDFLHALISVGFSAEKLYGSVWQFQPSGLDVERGIQFHEPHPRGKIPFLIARRHGRRLTRTYGWFGGMFALKDKTT</sequence>
<dbReference type="Proteomes" id="UP000007115">
    <property type="component" value="Unassembled WGS sequence"/>
</dbReference>
<dbReference type="PANTHER" id="PTHR40788:SF2">
    <property type="entry name" value="CLR5 DOMAIN-CONTAINING PROTEIN"/>
    <property type="match status" value="1"/>
</dbReference>
<dbReference type="STRING" id="413071.G9MJX1"/>
<feature type="compositionally biased region" description="Polar residues" evidence="1">
    <location>
        <begin position="683"/>
        <end position="694"/>
    </location>
</feature>
<gene>
    <name evidence="2" type="ORF">TRIVIDRAFT_177757</name>
</gene>
<dbReference type="InParanoid" id="G9MJX1"/>